<evidence type="ECO:0000256" key="6">
    <source>
        <dbReference type="ARBA" id="ARBA00039970"/>
    </source>
</evidence>
<accession>A0ABT9M3F6</accession>
<comment type="similarity">
    <text evidence="2">Belongs to the PhoH family.</text>
</comment>
<organism evidence="8 9">
    <name type="scientific">Thermoanaerobacter pentosaceus</name>
    <dbReference type="NCBI Taxonomy" id="694059"/>
    <lineage>
        <taxon>Bacteria</taxon>
        <taxon>Bacillati</taxon>
        <taxon>Bacillota</taxon>
        <taxon>Clostridia</taxon>
        <taxon>Thermoanaerobacterales</taxon>
        <taxon>Thermoanaerobacteraceae</taxon>
        <taxon>Thermoanaerobacter</taxon>
    </lineage>
</organism>
<keyword evidence="5" id="KW-0067">ATP-binding</keyword>
<evidence type="ECO:0000256" key="4">
    <source>
        <dbReference type="ARBA" id="ARBA00022741"/>
    </source>
</evidence>
<dbReference type="PANTHER" id="PTHR30473">
    <property type="entry name" value="PROTEIN PHOH"/>
    <property type="match status" value="1"/>
</dbReference>
<keyword evidence="9" id="KW-1185">Reference proteome</keyword>
<dbReference type="InterPro" id="IPR036612">
    <property type="entry name" value="KH_dom_type_1_sf"/>
</dbReference>
<keyword evidence="4" id="KW-0547">Nucleotide-binding</keyword>
<dbReference type="EMBL" id="JAURUP010000009">
    <property type="protein sequence ID" value="MDP9750657.1"/>
    <property type="molecule type" value="Genomic_DNA"/>
</dbReference>
<evidence type="ECO:0000256" key="5">
    <source>
        <dbReference type="ARBA" id="ARBA00022840"/>
    </source>
</evidence>
<dbReference type="SUPFAM" id="SSF54791">
    <property type="entry name" value="Eukaryotic type KH-domain (KH-domain type I)"/>
    <property type="match status" value="1"/>
</dbReference>
<evidence type="ECO:0000256" key="1">
    <source>
        <dbReference type="ARBA" id="ARBA00004496"/>
    </source>
</evidence>
<reference evidence="8 9" key="1">
    <citation type="submission" date="2023-07" db="EMBL/GenBank/DDBJ databases">
        <title>Genomic Encyclopedia of Type Strains, Phase IV (KMG-IV): sequencing the most valuable type-strain genomes for metagenomic binning, comparative biology and taxonomic classification.</title>
        <authorList>
            <person name="Goeker M."/>
        </authorList>
    </citation>
    <scope>NUCLEOTIDE SEQUENCE [LARGE SCALE GENOMIC DNA]</scope>
    <source>
        <strain evidence="8 9">DSM 25963</strain>
    </source>
</reference>
<dbReference type="Proteomes" id="UP001223886">
    <property type="component" value="Unassembled WGS sequence"/>
</dbReference>
<gene>
    <name evidence="8" type="ORF">J2S24_001128</name>
</gene>
<dbReference type="Gene3D" id="3.40.50.300">
    <property type="entry name" value="P-loop containing nucleotide triphosphate hydrolases"/>
    <property type="match status" value="1"/>
</dbReference>
<dbReference type="RefSeq" id="WP_012994999.1">
    <property type="nucleotide sequence ID" value="NZ_JAURUP010000009.1"/>
</dbReference>
<evidence type="ECO:0000256" key="3">
    <source>
        <dbReference type="ARBA" id="ARBA00022490"/>
    </source>
</evidence>
<protein>
    <recommendedName>
        <fullName evidence="6">PhoH-like protein</fullName>
    </recommendedName>
</protein>
<evidence type="ECO:0000313" key="9">
    <source>
        <dbReference type="Proteomes" id="UP001223886"/>
    </source>
</evidence>
<evidence type="ECO:0000256" key="2">
    <source>
        <dbReference type="ARBA" id="ARBA00010393"/>
    </source>
</evidence>
<dbReference type="SUPFAM" id="SSF52540">
    <property type="entry name" value="P-loop containing nucleoside triphosphate hydrolases"/>
    <property type="match status" value="1"/>
</dbReference>
<dbReference type="InterPro" id="IPR051451">
    <property type="entry name" value="PhoH2-like"/>
</dbReference>
<feature type="domain" description="PhoH-like protein" evidence="7">
    <location>
        <begin position="109"/>
        <end position="313"/>
    </location>
</feature>
<comment type="subcellular location">
    <subcellularLocation>
        <location evidence="1">Cytoplasm</location>
    </subcellularLocation>
</comment>
<dbReference type="InterPro" id="IPR003714">
    <property type="entry name" value="PhoH"/>
</dbReference>
<dbReference type="InterPro" id="IPR027417">
    <property type="entry name" value="P-loop_NTPase"/>
</dbReference>
<evidence type="ECO:0000313" key="8">
    <source>
        <dbReference type="EMBL" id="MDP9750657.1"/>
    </source>
</evidence>
<comment type="caution">
    <text evidence="8">The sequence shown here is derived from an EMBL/GenBank/DDBJ whole genome shotgun (WGS) entry which is preliminary data.</text>
</comment>
<keyword evidence="3" id="KW-0963">Cytoplasm</keyword>
<dbReference type="PANTHER" id="PTHR30473:SF1">
    <property type="entry name" value="PHOH-LIKE PROTEIN"/>
    <property type="match status" value="1"/>
</dbReference>
<evidence type="ECO:0000259" key="7">
    <source>
        <dbReference type="Pfam" id="PF02562"/>
    </source>
</evidence>
<name>A0ABT9M3F6_9THEO</name>
<dbReference type="Pfam" id="PF02562">
    <property type="entry name" value="PhoH"/>
    <property type="match status" value="1"/>
</dbReference>
<sequence>MIKELAINIEDIDQAANLFGNFDENIKLIEEGLDVKIVLRGGTIKITGEEKNVESANKLFNKLMGMIEKGDVITTQNVLYTMNMIEAGEEEKLKSLMSDIVCITARGKQIRCKTYGQMKYVEAIRKNQIVFGIGPAGTGKTYLAMAMAITAMKNKEVGRIILTRPAVEAGEKLGFLPGDLQEKVDPYLRPLYDALYDILGAEVFQKYMEKGLIEVAPLAYMRGRTLDDSFIILDEAQNTTPEQMKMFLTRIGFGSKAVITGDVTQIDLPRGKKSGLKEVMEILKGIEGIEFVMLSEEDVIRHPLVAKIIKAYEIYEKNKEENKSEIPERGE</sequence>
<proteinExistence type="inferred from homology"/>